<evidence type="ECO:0000313" key="3">
    <source>
        <dbReference type="EMBL" id="CAF1258805.1"/>
    </source>
</evidence>
<evidence type="ECO:0008006" key="5">
    <source>
        <dbReference type="Google" id="ProtNLM"/>
    </source>
</evidence>
<accession>A0A815AKR5</accession>
<keyword evidence="1" id="KW-1133">Transmembrane helix</keyword>
<gene>
    <name evidence="3" type="ORF">JYZ213_LOCUS30035</name>
</gene>
<organism evidence="3 4">
    <name type="scientific">Adineta steineri</name>
    <dbReference type="NCBI Taxonomy" id="433720"/>
    <lineage>
        <taxon>Eukaryota</taxon>
        <taxon>Metazoa</taxon>
        <taxon>Spiralia</taxon>
        <taxon>Gnathifera</taxon>
        <taxon>Rotifera</taxon>
        <taxon>Eurotatoria</taxon>
        <taxon>Bdelloidea</taxon>
        <taxon>Adinetida</taxon>
        <taxon>Adinetidae</taxon>
        <taxon>Adineta</taxon>
    </lineage>
</organism>
<feature type="transmembrane region" description="Helical" evidence="1">
    <location>
        <begin position="324"/>
        <end position="346"/>
    </location>
</feature>
<feature type="chain" id="PRO_5033052950" description="Envelope protein" evidence="2">
    <location>
        <begin position="17"/>
        <end position="531"/>
    </location>
</feature>
<sequence length="531" mass="60520">MAVLLLYTSLINVTQTVNEKAPTMTKYLELYSTYSQAVICPCKQVSINYDTFISIEYTFHQVCTSIFISQDWIDYLSTSYGSDNVYINDFRYTSPFTFQALSTLCDLINQTVSIRLTQFYSSQYVSASVISSDVFKSQAQSLVDQFRLSTTNDFLLSLTTIRNTTQSNALFSGLQTNYYFITQNDTKWPDPYPVAYGNCTCSYSPKCIAQSGIYNFPNPTILFSVPGIYIGCYVTESLLQSNLECFYNQTCIDRLQSYFSSTSLMNITALDESLSANLLKNSTIEEVVNLLMIEQWDQSIMYDRYFNACQPFECTYTYQTKNKLVYIITTLIGLLGGLITMLKLIVPRVVKFARRKQEQPTAHIARICGSGGCNSPSFYVPGFYMACYIIESLLQSDLRCFYNQTCIDQLQSYFISSSAINITSLDKSLSSRFLPNSTFEEIVNGLMIEQWNPSNQSVMYERYFNACRPSECTYTQETKNSIIYIVTTLIGLLGGLITALKLIVPRLVKFTAFFIRKWRMRNAAVIPMIET</sequence>
<feature type="signal peptide" evidence="2">
    <location>
        <begin position="1"/>
        <end position="16"/>
    </location>
</feature>
<dbReference type="EMBL" id="CAJNOG010000471">
    <property type="protein sequence ID" value="CAF1258805.1"/>
    <property type="molecule type" value="Genomic_DNA"/>
</dbReference>
<keyword evidence="1" id="KW-0812">Transmembrane</keyword>
<name>A0A815AKR5_9BILA</name>
<proteinExistence type="predicted"/>
<evidence type="ECO:0000256" key="2">
    <source>
        <dbReference type="SAM" id="SignalP"/>
    </source>
</evidence>
<protein>
    <recommendedName>
        <fullName evidence="5">Envelope protein</fullName>
    </recommendedName>
</protein>
<dbReference type="Proteomes" id="UP000663845">
    <property type="component" value="Unassembled WGS sequence"/>
</dbReference>
<keyword evidence="2" id="KW-0732">Signal</keyword>
<comment type="caution">
    <text evidence="3">The sequence shown here is derived from an EMBL/GenBank/DDBJ whole genome shotgun (WGS) entry which is preliminary data.</text>
</comment>
<evidence type="ECO:0000256" key="1">
    <source>
        <dbReference type="SAM" id="Phobius"/>
    </source>
</evidence>
<keyword evidence="1" id="KW-0472">Membrane</keyword>
<reference evidence="3" key="1">
    <citation type="submission" date="2021-02" db="EMBL/GenBank/DDBJ databases">
        <authorList>
            <person name="Nowell W R."/>
        </authorList>
    </citation>
    <scope>NUCLEOTIDE SEQUENCE</scope>
</reference>
<evidence type="ECO:0000313" key="4">
    <source>
        <dbReference type="Proteomes" id="UP000663845"/>
    </source>
</evidence>
<dbReference type="AlphaFoldDB" id="A0A815AKR5"/>
<feature type="transmembrane region" description="Helical" evidence="1">
    <location>
        <begin position="482"/>
        <end position="504"/>
    </location>
</feature>